<dbReference type="PANTHER" id="PTHR42681">
    <property type="entry name" value="MALONYL-COA-ACYL CARRIER PROTEIN TRANSACYLASE, MITOCHONDRIAL"/>
    <property type="match status" value="1"/>
</dbReference>
<sequence length="470" mass="50978">MRVLSLSRQSCPQLLTRLGQPCLQLSKCLGHYPKRQTSTKAANNDWMTFLKPLSSHNPDPCGLALLFAGLGSYPHTPHAPTPSSLRIWEEASDALFSPDATIGYQPRGITDVGNIKGGLRSWVEGRSLDNLMKNPDVTAAFILTSSIAILASEQEKSGSSALLPAGTTHLAGHGFIGTLTALVAAGRLDLATGVRLARIYASLPASPPGRSRAHLTTVLSARHFHSLSSPSFSVPPASLSYTPSDLFLNDSAEVVHCDPDEVPKTPIPTPTQRRRAMQLILDEIHGLEKEWIEHSDEGHEEWAAAGIINSSKVVVVTGTHHAVLQVIERLQQLNLANPVMDVHMPCPYHTKLMNHAVPKFKDVLERCHFVNKSGGPIILDPMTTHPIGRSATVLLPHLTAQLRWRKTLSRLCGTPVPEVGKFLTVGRGAKGLGIMLRGELRGRGQNAVPIVIEEMGVGPRDERLVRALRS</sequence>
<evidence type="ECO:0000256" key="1">
    <source>
        <dbReference type="ARBA" id="ARBA00013258"/>
    </source>
</evidence>
<dbReference type="OMA" id="HGLEREW"/>
<accession>A0A095E9H9</accession>
<dbReference type="VEuPathDB" id="FungiDB:CNBG_0081"/>
<evidence type="ECO:0000313" key="5">
    <source>
        <dbReference type="EMBL" id="KGB74243.1"/>
    </source>
</evidence>
<name>A0A095E9H9_CRYD2</name>
<dbReference type="RefSeq" id="XP_062880249.1">
    <property type="nucleotide sequence ID" value="XM_063024179.1"/>
</dbReference>
<dbReference type="KEGG" id="cdeu:CNBG_0081"/>
<dbReference type="GO" id="GO:0006633">
    <property type="term" value="P:fatty acid biosynthetic process"/>
    <property type="evidence" value="ECO:0007669"/>
    <property type="project" value="TreeGrafter"/>
</dbReference>
<dbReference type="InterPro" id="IPR050858">
    <property type="entry name" value="Mal-CoA-ACP_Trans/PKS_FabD"/>
</dbReference>
<dbReference type="GO" id="GO:0005739">
    <property type="term" value="C:mitochondrion"/>
    <property type="evidence" value="ECO:0007669"/>
    <property type="project" value="TreeGrafter"/>
</dbReference>
<dbReference type="AlphaFoldDB" id="A0A095E9H9"/>
<evidence type="ECO:0000256" key="2">
    <source>
        <dbReference type="ARBA" id="ARBA00022679"/>
    </source>
</evidence>
<dbReference type="HOGENOM" id="CLU_583964_0_0_1"/>
<proteinExistence type="predicted"/>
<dbReference type="PANTHER" id="PTHR42681:SF1">
    <property type="entry name" value="MALONYL-COA-ACYL CARRIER PROTEIN TRANSACYLASE, MITOCHONDRIAL"/>
    <property type="match status" value="1"/>
</dbReference>
<keyword evidence="3" id="KW-0012">Acyltransferase</keyword>
<dbReference type="EMBL" id="CP025762">
    <property type="protein sequence ID" value="KGB74243.1"/>
    <property type="molecule type" value="Genomic_DNA"/>
</dbReference>
<dbReference type="GO" id="GO:0004314">
    <property type="term" value="F:[acyl-carrier-protein] S-malonyltransferase activity"/>
    <property type="evidence" value="ECO:0007669"/>
    <property type="project" value="UniProtKB-EC"/>
</dbReference>
<dbReference type="SUPFAM" id="SSF52151">
    <property type="entry name" value="FabD/lysophospholipase-like"/>
    <property type="match status" value="1"/>
</dbReference>
<dbReference type="InterPro" id="IPR016035">
    <property type="entry name" value="Acyl_Trfase/lysoPLipase"/>
</dbReference>
<dbReference type="EC" id="2.3.1.39" evidence="1"/>
<dbReference type="GeneID" id="88176333"/>
<keyword evidence="6" id="KW-1185">Reference proteome</keyword>
<protein>
    <recommendedName>
        <fullName evidence="1">[acyl-carrier-protein] S-malonyltransferase</fullName>
        <ecNumber evidence="1">2.3.1.39</ecNumber>
    </recommendedName>
</protein>
<organism evidence="5 6">
    <name type="scientific">Cryptococcus deuterogattii (strain R265)</name>
    <name type="common">Cryptococcus gattii VGII (strain R265)</name>
    <dbReference type="NCBI Taxonomy" id="294750"/>
    <lineage>
        <taxon>Eukaryota</taxon>
        <taxon>Fungi</taxon>
        <taxon>Dikarya</taxon>
        <taxon>Basidiomycota</taxon>
        <taxon>Agaricomycotina</taxon>
        <taxon>Tremellomycetes</taxon>
        <taxon>Tremellales</taxon>
        <taxon>Cryptococcaceae</taxon>
        <taxon>Cryptococcus</taxon>
        <taxon>Cryptococcus gattii species complex</taxon>
    </lineage>
</organism>
<dbReference type="Proteomes" id="UP000029445">
    <property type="component" value="Chromosome 4"/>
</dbReference>
<comment type="catalytic activity">
    <reaction evidence="4">
        <text>holo-[ACP] + malonyl-CoA = malonyl-[ACP] + CoA</text>
        <dbReference type="Rhea" id="RHEA:41792"/>
        <dbReference type="Rhea" id="RHEA-COMP:9623"/>
        <dbReference type="Rhea" id="RHEA-COMP:9685"/>
        <dbReference type="ChEBI" id="CHEBI:57287"/>
        <dbReference type="ChEBI" id="CHEBI:57384"/>
        <dbReference type="ChEBI" id="CHEBI:64479"/>
        <dbReference type="ChEBI" id="CHEBI:78449"/>
        <dbReference type="EC" id="2.3.1.39"/>
    </reaction>
</comment>
<evidence type="ECO:0000256" key="3">
    <source>
        <dbReference type="ARBA" id="ARBA00023315"/>
    </source>
</evidence>
<dbReference type="Gene3D" id="3.40.366.10">
    <property type="entry name" value="Malonyl-Coenzyme A Acyl Carrier Protein, domain 2"/>
    <property type="match status" value="2"/>
</dbReference>
<evidence type="ECO:0000313" key="6">
    <source>
        <dbReference type="Proteomes" id="UP000029445"/>
    </source>
</evidence>
<evidence type="ECO:0000256" key="4">
    <source>
        <dbReference type="ARBA" id="ARBA00048462"/>
    </source>
</evidence>
<dbReference type="STRING" id="294750.A0A095E9H9"/>
<dbReference type="InterPro" id="IPR001227">
    <property type="entry name" value="Ac_transferase_dom_sf"/>
</dbReference>
<dbReference type="OrthoDB" id="2584073at2759"/>
<reference evidence="5 6" key="1">
    <citation type="journal article" date="2011" name="MBio">
        <title>Genome variation in Cryptococcus gattii, an emerging pathogen of immunocompetent hosts.</title>
        <authorList>
            <person name="D'Souza C.A."/>
            <person name="Kronstad J.W."/>
            <person name="Taylor G."/>
            <person name="Warren R."/>
            <person name="Yuen M."/>
            <person name="Hu G."/>
            <person name="Jung W.H."/>
            <person name="Sham A."/>
            <person name="Kidd S.E."/>
            <person name="Tangen K."/>
            <person name="Lee N."/>
            <person name="Zeilmaker T."/>
            <person name="Sawkins J."/>
            <person name="McVicker G."/>
            <person name="Shah S."/>
            <person name="Gnerre S."/>
            <person name="Griggs A."/>
            <person name="Zeng Q."/>
            <person name="Bartlett K."/>
            <person name="Li W."/>
            <person name="Wang X."/>
            <person name="Heitman J."/>
            <person name="Stajich J.E."/>
            <person name="Fraser J.A."/>
            <person name="Meyer W."/>
            <person name="Carter D."/>
            <person name="Schein J."/>
            <person name="Krzywinski M."/>
            <person name="Kwon-Chung K.J."/>
            <person name="Varma A."/>
            <person name="Wang J."/>
            <person name="Brunham R."/>
            <person name="Fyfe M."/>
            <person name="Ouellette B.F."/>
            <person name="Siddiqui A."/>
            <person name="Marra M."/>
            <person name="Jones S."/>
            <person name="Holt R."/>
            <person name="Birren B.W."/>
            <person name="Galagan J.E."/>
            <person name="Cuomo C.A."/>
        </authorList>
    </citation>
    <scope>NUCLEOTIDE SEQUENCE [LARGE SCALE GENOMIC DNA]</scope>
    <source>
        <strain evidence="5 6">R265</strain>
    </source>
</reference>
<reference evidence="5 6" key="2">
    <citation type="journal article" date="2018" name="Proc. Natl. Acad. Sci.">
        <title>RNAi is a critical determinant of centromere evolution in closely related fungi.</title>
        <authorList>
            <person name="Yadav V."/>
            <person name="Sun S."/>
            <person name="Billmyre R.B."/>
            <person name="Thimmappa B.C."/>
            <person name="Shea T."/>
            <person name="Lintner R."/>
            <person name="Bakkeren G."/>
            <person name="Cuomo C.A."/>
            <person name="Heitman J."/>
            <person name="Sanyal K."/>
        </authorList>
    </citation>
    <scope>NUCLEOTIDE SEQUENCE [LARGE SCALE GENOMIC DNA]</scope>
    <source>
        <strain evidence="5 6">R265</strain>
    </source>
</reference>
<dbReference type="Gene3D" id="3.30.70.250">
    <property type="entry name" value="Malonyl-CoA ACP transacylase, ACP-binding"/>
    <property type="match status" value="1"/>
</dbReference>
<keyword evidence="2" id="KW-0808">Transferase</keyword>
<gene>
    <name evidence="5" type="ORF">CNBG_0081</name>
</gene>